<keyword evidence="1" id="KW-0812">Transmembrane</keyword>
<sequence>MNALILWGLFTIIIGIFWATFSMHNRIRLNVCENVTTDFNRLRRKKNDVEEQEICNFFWSVEKEKKIRGRKNLLALVIGIQLILALARTLVEEPASPEPLYEYIKLLFNVLAIVNVMSALLIAGLTAWDKDLDLFSGSWS</sequence>
<keyword evidence="1" id="KW-0472">Membrane</keyword>
<dbReference type="EMBL" id="CAADFE010000004">
    <property type="protein sequence ID" value="VFJ63620.1"/>
    <property type="molecule type" value="Genomic_DNA"/>
</dbReference>
<proteinExistence type="predicted"/>
<gene>
    <name evidence="2" type="ORF">BECKFW1821C_GA0114237_100451</name>
</gene>
<feature type="transmembrane region" description="Helical" evidence="1">
    <location>
        <begin position="103"/>
        <end position="128"/>
    </location>
</feature>
<feature type="transmembrane region" description="Helical" evidence="1">
    <location>
        <begin position="73"/>
        <end position="91"/>
    </location>
</feature>
<accession>A0A450TAB4</accession>
<dbReference type="AlphaFoldDB" id="A0A450TAB4"/>
<protein>
    <submittedName>
        <fullName evidence="2">Uncharacterized protein</fullName>
    </submittedName>
</protein>
<organism evidence="2">
    <name type="scientific">Candidatus Kentrum sp. FW</name>
    <dbReference type="NCBI Taxonomy" id="2126338"/>
    <lineage>
        <taxon>Bacteria</taxon>
        <taxon>Pseudomonadati</taxon>
        <taxon>Pseudomonadota</taxon>
        <taxon>Gammaproteobacteria</taxon>
        <taxon>Candidatus Kentrum</taxon>
    </lineage>
</organism>
<feature type="transmembrane region" description="Helical" evidence="1">
    <location>
        <begin position="6"/>
        <end position="23"/>
    </location>
</feature>
<keyword evidence="1" id="KW-1133">Transmembrane helix</keyword>
<reference evidence="2" key="1">
    <citation type="submission" date="2019-02" db="EMBL/GenBank/DDBJ databases">
        <authorList>
            <person name="Gruber-Vodicka R. H."/>
            <person name="Seah K. B. B."/>
        </authorList>
    </citation>
    <scope>NUCLEOTIDE SEQUENCE</scope>
    <source>
        <strain evidence="2">BECK_BZ131</strain>
    </source>
</reference>
<evidence type="ECO:0000313" key="2">
    <source>
        <dbReference type="EMBL" id="VFJ63620.1"/>
    </source>
</evidence>
<name>A0A450TAB4_9GAMM</name>
<evidence type="ECO:0000256" key="1">
    <source>
        <dbReference type="SAM" id="Phobius"/>
    </source>
</evidence>